<evidence type="ECO:0000313" key="12">
    <source>
        <dbReference type="Proteomes" id="UP000622552"/>
    </source>
</evidence>
<reference evidence="11" key="1">
    <citation type="submission" date="2020-11" db="EMBL/GenBank/DDBJ databases">
        <title>Sequencing the genomes of 1000 actinobacteria strains.</title>
        <authorList>
            <person name="Klenk H.-P."/>
        </authorList>
    </citation>
    <scope>NUCLEOTIDE SEQUENCE</scope>
    <source>
        <strain evidence="11">DSM 45356</strain>
    </source>
</reference>
<dbReference type="PROSITE" id="PS50110">
    <property type="entry name" value="RESPONSE_REGULATORY"/>
    <property type="match status" value="1"/>
</dbReference>
<dbReference type="SMART" id="SM00448">
    <property type="entry name" value="REC"/>
    <property type="match status" value="1"/>
</dbReference>
<gene>
    <name evidence="11" type="ORF">IW245_003416</name>
</gene>
<name>A0A8J7KX24_9ACTN</name>
<dbReference type="GO" id="GO:0005829">
    <property type="term" value="C:cytosol"/>
    <property type="evidence" value="ECO:0007669"/>
    <property type="project" value="TreeGrafter"/>
</dbReference>
<dbReference type="InterPro" id="IPR001789">
    <property type="entry name" value="Sig_transdc_resp-reg_receiver"/>
</dbReference>
<keyword evidence="2 7" id="KW-0597">Phosphoprotein</keyword>
<dbReference type="GO" id="GO:0006355">
    <property type="term" value="P:regulation of DNA-templated transcription"/>
    <property type="evidence" value="ECO:0007669"/>
    <property type="project" value="InterPro"/>
</dbReference>
<dbReference type="PROSITE" id="PS51755">
    <property type="entry name" value="OMPR_PHOB"/>
    <property type="match status" value="1"/>
</dbReference>
<dbReference type="SMART" id="SM00862">
    <property type="entry name" value="Trans_reg_C"/>
    <property type="match status" value="1"/>
</dbReference>
<dbReference type="InterPro" id="IPR001867">
    <property type="entry name" value="OmpR/PhoB-type_DNA-bd"/>
</dbReference>
<dbReference type="GO" id="GO:0032993">
    <property type="term" value="C:protein-DNA complex"/>
    <property type="evidence" value="ECO:0007669"/>
    <property type="project" value="TreeGrafter"/>
</dbReference>
<dbReference type="PANTHER" id="PTHR48111">
    <property type="entry name" value="REGULATOR OF RPOS"/>
    <property type="match status" value="1"/>
</dbReference>
<keyword evidence="12" id="KW-1185">Reference proteome</keyword>
<evidence type="ECO:0000256" key="2">
    <source>
        <dbReference type="ARBA" id="ARBA00022553"/>
    </source>
</evidence>
<accession>A0A8J7KX24</accession>
<dbReference type="AlphaFoldDB" id="A0A8J7KX24"/>
<dbReference type="Pfam" id="PF00072">
    <property type="entry name" value="Response_reg"/>
    <property type="match status" value="1"/>
</dbReference>
<organism evidence="11 12">
    <name type="scientific">Longispora fulva</name>
    <dbReference type="NCBI Taxonomy" id="619741"/>
    <lineage>
        <taxon>Bacteria</taxon>
        <taxon>Bacillati</taxon>
        <taxon>Actinomycetota</taxon>
        <taxon>Actinomycetes</taxon>
        <taxon>Micromonosporales</taxon>
        <taxon>Micromonosporaceae</taxon>
        <taxon>Longispora</taxon>
    </lineage>
</organism>
<dbReference type="InterPro" id="IPR039420">
    <property type="entry name" value="WalR-like"/>
</dbReference>
<evidence type="ECO:0000256" key="3">
    <source>
        <dbReference type="ARBA" id="ARBA00023012"/>
    </source>
</evidence>
<keyword evidence="3" id="KW-0902">Two-component regulatory system</keyword>
<dbReference type="EMBL" id="JADOUF010000001">
    <property type="protein sequence ID" value="MBG6137222.1"/>
    <property type="molecule type" value="Genomic_DNA"/>
</dbReference>
<dbReference type="Proteomes" id="UP000622552">
    <property type="component" value="Unassembled WGS sequence"/>
</dbReference>
<dbReference type="InterPro" id="IPR036388">
    <property type="entry name" value="WH-like_DNA-bd_sf"/>
</dbReference>
<dbReference type="SUPFAM" id="SSF52172">
    <property type="entry name" value="CheY-like"/>
    <property type="match status" value="1"/>
</dbReference>
<feature type="domain" description="Response regulatory" evidence="9">
    <location>
        <begin position="6"/>
        <end position="120"/>
    </location>
</feature>
<feature type="modified residue" description="4-aspartylphosphate" evidence="7">
    <location>
        <position position="55"/>
    </location>
</feature>
<dbReference type="CDD" id="cd00383">
    <property type="entry name" value="trans_reg_C"/>
    <property type="match status" value="1"/>
</dbReference>
<evidence type="ECO:0000256" key="5">
    <source>
        <dbReference type="ARBA" id="ARBA00023125"/>
    </source>
</evidence>
<evidence type="ECO:0000256" key="1">
    <source>
        <dbReference type="ARBA" id="ARBA00004496"/>
    </source>
</evidence>
<dbReference type="PANTHER" id="PTHR48111:SF22">
    <property type="entry name" value="REGULATOR OF RPOS"/>
    <property type="match status" value="1"/>
</dbReference>
<dbReference type="Gene3D" id="1.10.10.10">
    <property type="entry name" value="Winged helix-like DNA-binding domain superfamily/Winged helix DNA-binding domain"/>
    <property type="match status" value="1"/>
</dbReference>
<keyword evidence="6" id="KW-0804">Transcription</keyword>
<dbReference type="RefSeq" id="WP_197004108.1">
    <property type="nucleotide sequence ID" value="NZ_BONS01000022.1"/>
</dbReference>
<protein>
    <submittedName>
        <fullName evidence="11">Two-component system response regulator PrrA</fullName>
    </submittedName>
</protein>
<dbReference type="Pfam" id="PF00486">
    <property type="entry name" value="Trans_reg_C"/>
    <property type="match status" value="1"/>
</dbReference>
<keyword evidence="4" id="KW-0805">Transcription regulation</keyword>
<comment type="subcellular location">
    <subcellularLocation>
        <location evidence="1">Cytoplasm</location>
    </subcellularLocation>
</comment>
<comment type="caution">
    <text evidence="11">The sequence shown here is derived from an EMBL/GenBank/DDBJ whole genome shotgun (WGS) entry which is preliminary data.</text>
</comment>
<evidence type="ECO:0000256" key="7">
    <source>
        <dbReference type="PROSITE-ProRule" id="PRU00169"/>
    </source>
</evidence>
<dbReference type="FunFam" id="1.10.10.10:FF:000005">
    <property type="entry name" value="Two-component system response regulator"/>
    <property type="match status" value="1"/>
</dbReference>
<dbReference type="GO" id="GO:0000976">
    <property type="term" value="F:transcription cis-regulatory region binding"/>
    <property type="evidence" value="ECO:0007669"/>
    <property type="project" value="TreeGrafter"/>
</dbReference>
<sequence length="230" mass="24814">MTRAWRVLVVDDDPAIGRALGRGLSLAGFVVELASGGLRALELVASSAPDAIVLDVSMPDISGIEVCRRLRAAGCDLPVLMLSALDEVDDRVAGLAAGADDYVVKPFAIAEVELRLAALVRRVGAAPHGVHVVGGLAVDTDARRVTIDGVPVELTRREFDVLELLARNAGIVLGRSQVLERVWGYDFDVRTDAVDTIISYLRRKLEADGRRRILHTVRGTGFVLRDDGNW</sequence>
<proteinExistence type="predicted"/>
<dbReference type="Gene3D" id="3.40.50.2300">
    <property type="match status" value="1"/>
</dbReference>
<evidence type="ECO:0000256" key="8">
    <source>
        <dbReference type="PROSITE-ProRule" id="PRU01091"/>
    </source>
</evidence>
<keyword evidence="5 8" id="KW-0238">DNA-binding</keyword>
<evidence type="ECO:0000259" key="10">
    <source>
        <dbReference type="PROSITE" id="PS51755"/>
    </source>
</evidence>
<evidence type="ECO:0000256" key="6">
    <source>
        <dbReference type="ARBA" id="ARBA00023163"/>
    </source>
</evidence>
<dbReference type="InterPro" id="IPR011006">
    <property type="entry name" value="CheY-like_superfamily"/>
</dbReference>
<dbReference type="GO" id="GO:0000156">
    <property type="term" value="F:phosphorelay response regulator activity"/>
    <property type="evidence" value="ECO:0007669"/>
    <property type="project" value="TreeGrafter"/>
</dbReference>
<evidence type="ECO:0000313" key="11">
    <source>
        <dbReference type="EMBL" id="MBG6137222.1"/>
    </source>
</evidence>
<evidence type="ECO:0000259" key="9">
    <source>
        <dbReference type="PROSITE" id="PS50110"/>
    </source>
</evidence>
<evidence type="ECO:0000256" key="4">
    <source>
        <dbReference type="ARBA" id="ARBA00023015"/>
    </source>
</evidence>
<feature type="DNA-binding region" description="OmpR/PhoB-type" evidence="8">
    <location>
        <begin position="128"/>
        <end position="226"/>
    </location>
</feature>
<feature type="domain" description="OmpR/PhoB-type" evidence="10">
    <location>
        <begin position="128"/>
        <end position="226"/>
    </location>
</feature>